<keyword evidence="4" id="KW-1185">Reference proteome</keyword>
<dbReference type="InterPro" id="IPR018692">
    <property type="entry name" value="DUF2189"/>
</dbReference>
<name>A0A5C6QRR7_9GAMM</name>
<evidence type="ECO:0000313" key="3">
    <source>
        <dbReference type="EMBL" id="TWX71252.1"/>
    </source>
</evidence>
<feature type="transmembrane region" description="Helical" evidence="1">
    <location>
        <begin position="99"/>
        <end position="128"/>
    </location>
</feature>
<gene>
    <name evidence="2" type="ORF">ESZ26_04715</name>
    <name evidence="3" type="ORF">ESZ27_02295</name>
</gene>
<feature type="transmembrane region" description="Helical" evidence="1">
    <location>
        <begin position="51"/>
        <end position="78"/>
    </location>
</feature>
<evidence type="ECO:0000313" key="2">
    <source>
        <dbReference type="EMBL" id="TWX61920.1"/>
    </source>
</evidence>
<feature type="transmembrane region" description="Helical" evidence="1">
    <location>
        <begin position="204"/>
        <end position="230"/>
    </location>
</feature>
<keyword evidence="1" id="KW-0812">Transmembrane</keyword>
<dbReference type="AlphaFoldDB" id="A0A5C6QRR7"/>
<accession>A0A5C6QRR7</accession>
<dbReference type="EMBL" id="VOLQ01000003">
    <property type="protein sequence ID" value="TWX71252.1"/>
    <property type="molecule type" value="Genomic_DNA"/>
</dbReference>
<sequence>MDKPTPSIKKWLAFGWSSFMKTKTISIVFSSFFCIIAGLLYWLLLRIDADLVIFPFIAGFFIVAPILIIGFQQVASLLEKDKTPMFKDLIALNGQQNKGIWFLIFILSLCYFIWITDALVIYGLYFGIEPLPLDQAFITDPALRESLLWFLLYSGLIGWVTAVIGFLLGVFSIPLIIHQQLNFVDAVSISVKTVFKHKKLMFKWALTLVMITSLTLVIALPLLIIVFPVLGYASYAVYADLLINKDNSQR</sequence>
<keyword evidence="1" id="KW-1133">Transmembrane helix</keyword>
<feature type="transmembrane region" description="Helical" evidence="1">
    <location>
        <begin position="25"/>
        <end position="45"/>
    </location>
</feature>
<keyword evidence="1" id="KW-0472">Membrane</keyword>
<dbReference type="EMBL" id="VOLR01000005">
    <property type="protein sequence ID" value="TWX61920.1"/>
    <property type="molecule type" value="Genomic_DNA"/>
</dbReference>
<evidence type="ECO:0000313" key="4">
    <source>
        <dbReference type="Proteomes" id="UP000321525"/>
    </source>
</evidence>
<comment type="caution">
    <text evidence="3">The sequence shown here is derived from an EMBL/GenBank/DDBJ whole genome shotgun (WGS) entry which is preliminary data.</text>
</comment>
<protein>
    <submittedName>
        <fullName evidence="3">DUF2189 domain-containing protein</fullName>
    </submittedName>
</protein>
<feature type="transmembrane region" description="Helical" evidence="1">
    <location>
        <begin position="148"/>
        <end position="171"/>
    </location>
</feature>
<organism evidence="3 5">
    <name type="scientific">Colwellia hornerae</name>
    <dbReference type="NCBI Taxonomy" id="89402"/>
    <lineage>
        <taxon>Bacteria</taxon>
        <taxon>Pseudomonadati</taxon>
        <taxon>Pseudomonadota</taxon>
        <taxon>Gammaproteobacteria</taxon>
        <taxon>Alteromonadales</taxon>
        <taxon>Colwelliaceae</taxon>
        <taxon>Colwellia</taxon>
    </lineage>
</organism>
<dbReference type="Proteomes" id="UP000321917">
    <property type="component" value="Unassembled WGS sequence"/>
</dbReference>
<dbReference type="RefSeq" id="WP_146798484.1">
    <property type="nucleotide sequence ID" value="NZ_VOLP01000006.1"/>
</dbReference>
<evidence type="ECO:0000256" key="1">
    <source>
        <dbReference type="SAM" id="Phobius"/>
    </source>
</evidence>
<dbReference type="Proteomes" id="UP000321525">
    <property type="component" value="Unassembled WGS sequence"/>
</dbReference>
<proteinExistence type="predicted"/>
<dbReference type="OrthoDB" id="8566566at2"/>
<evidence type="ECO:0000313" key="5">
    <source>
        <dbReference type="Proteomes" id="UP000321917"/>
    </source>
</evidence>
<reference evidence="3 5" key="1">
    <citation type="submission" date="2019-07" db="EMBL/GenBank/DDBJ databases">
        <title>Genomes of sea-ice associated Colwellia species.</title>
        <authorList>
            <person name="Bowman J.P."/>
        </authorList>
    </citation>
    <scope>NUCLEOTIDE SEQUENCE [LARGE SCALE GENOMIC DNA]</scope>
    <source>
        <strain evidence="2 4">ACAM 607</strain>
        <strain evidence="3 5">IC036</strain>
    </source>
</reference>
<dbReference type="Pfam" id="PF09955">
    <property type="entry name" value="DUF2189"/>
    <property type="match status" value="1"/>
</dbReference>